<dbReference type="Proteomes" id="UP001251849">
    <property type="component" value="Unassembled WGS sequence"/>
</dbReference>
<protein>
    <recommendedName>
        <fullName evidence="4">Antigen I/II N-terminal domain-containing protein</fullName>
    </recommendedName>
</protein>
<comment type="caution">
    <text evidence="2">The sequence shown here is derived from an EMBL/GenBank/DDBJ whole genome shotgun (WGS) entry which is preliminary data.</text>
</comment>
<organism evidence="2 3">
    <name type="scientific">Microbacterium gawkjiense</name>
    <dbReference type="NCBI Taxonomy" id="3067309"/>
    <lineage>
        <taxon>Bacteria</taxon>
        <taxon>Bacillati</taxon>
        <taxon>Actinomycetota</taxon>
        <taxon>Actinomycetes</taxon>
        <taxon>Micrococcales</taxon>
        <taxon>Microbacteriaceae</taxon>
        <taxon>Microbacterium</taxon>
    </lineage>
</organism>
<accession>A0ABU3G6A2</accession>
<dbReference type="RefSeq" id="WP_311860012.1">
    <property type="nucleotide sequence ID" value="NZ_JAUZVV010000001.1"/>
</dbReference>
<sequence length="200" mass="21060">MKIRHALVSFTAAGALLLGGCAAAGDEATSSAPATPAAIEVDEQLTTVDVKVAKSMLDPEGALTDDEIVASAKEKGLSAVVEGDTVVYTMTKSQRDEMLADMRSSARESADELVADDTNSVTAVDFNDAMTSFTVSVDPATYNAMEGFLVLGFYMQGALFQQFTGVAADDIDVTVDFVDNSTGEVLDSGSFQEMRDNLDQ</sequence>
<evidence type="ECO:0000313" key="2">
    <source>
        <dbReference type="EMBL" id="MDT3315338.1"/>
    </source>
</evidence>
<evidence type="ECO:0000313" key="3">
    <source>
        <dbReference type="Proteomes" id="UP001251849"/>
    </source>
</evidence>
<feature type="signal peptide" evidence="1">
    <location>
        <begin position="1"/>
        <end position="24"/>
    </location>
</feature>
<evidence type="ECO:0000256" key="1">
    <source>
        <dbReference type="SAM" id="SignalP"/>
    </source>
</evidence>
<name>A0ABU3G6A2_9MICO</name>
<gene>
    <name evidence="2" type="ORF">Q9S71_00720</name>
</gene>
<reference evidence="2 3" key="1">
    <citation type="submission" date="2023-08" db="EMBL/GenBank/DDBJ databases">
        <title>Microbacterium aquilitoris sp. nov. and Microbacterium gwkjibeachense sp. nov., isolated from beach.</title>
        <authorList>
            <person name="Lee S.D."/>
            <person name="Yang H."/>
            <person name="Kim I."/>
        </authorList>
    </citation>
    <scope>NUCLEOTIDE SEQUENCE [LARGE SCALE GENOMIC DNA]</scope>
    <source>
        <strain evidence="2 3">KSW4-11</strain>
    </source>
</reference>
<keyword evidence="1" id="KW-0732">Signal</keyword>
<proteinExistence type="predicted"/>
<feature type="chain" id="PRO_5047219257" description="Antigen I/II N-terminal domain-containing protein" evidence="1">
    <location>
        <begin position="25"/>
        <end position="200"/>
    </location>
</feature>
<keyword evidence="3" id="KW-1185">Reference proteome</keyword>
<dbReference type="EMBL" id="JAUZVV010000001">
    <property type="protein sequence ID" value="MDT3315338.1"/>
    <property type="molecule type" value="Genomic_DNA"/>
</dbReference>
<evidence type="ECO:0008006" key="4">
    <source>
        <dbReference type="Google" id="ProtNLM"/>
    </source>
</evidence>
<dbReference type="PROSITE" id="PS51257">
    <property type="entry name" value="PROKAR_LIPOPROTEIN"/>
    <property type="match status" value="1"/>
</dbReference>